<dbReference type="Pfam" id="PF00850">
    <property type="entry name" value="Hist_deacetyl"/>
    <property type="match status" value="1"/>
</dbReference>
<dbReference type="SUPFAM" id="SSF52768">
    <property type="entry name" value="Arginase/deacetylase"/>
    <property type="match status" value="1"/>
</dbReference>
<dbReference type="OrthoDB" id="9808367at2"/>
<dbReference type="PRINTS" id="PR01270">
    <property type="entry name" value="HDASUPER"/>
</dbReference>
<dbReference type="RefSeq" id="WP_025282890.1">
    <property type="nucleotide sequence ID" value="NZ_CP007268.1"/>
</dbReference>
<dbReference type="PANTHER" id="PTHR10625:SF10">
    <property type="entry name" value="HISTONE DEACETYLASE HDAC1"/>
    <property type="match status" value="1"/>
</dbReference>
<protein>
    <submittedName>
        <fullName evidence="3">Deacetylase</fullName>
    </submittedName>
</protein>
<evidence type="ECO:0000313" key="4">
    <source>
        <dbReference type="Proteomes" id="UP000019442"/>
    </source>
</evidence>
<evidence type="ECO:0000259" key="2">
    <source>
        <dbReference type="Pfam" id="PF00850"/>
    </source>
</evidence>
<evidence type="ECO:0000313" key="3">
    <source>
        <dbReference type="EMBL" id="AHK80348.1"/>
    </source>
</evidence>
<dbReference type="HOGENOM" id="CLU_007727_8_1_6"/>
<dbReference type="GO" id="GO:0004407">
    <property type="term" value="F:histone deacetylase activity"/>
    <property type="evidence" value="ECO:0007669"/>
    <property type="project" value="TreeGrafter"/>
</dbReference>
<reference evidence="4" key="2">
    <citation type="submission" date="2014-02" db="EMBL/GenBank/DDBJ databases">
        <title>Draft Genome Sequence of extremely halophilic bacteria Halorhodospira halochloris.</title>
        <authorList>
            <person name="Singh K.S."/>
        </authorList>
    </citation>
    <scope>NUCLEOTIDE SEQUENCE [LARGE SCALE GENOMIC DNA]</scope>
    <source>
        <strain evidence="4">A</strain>
    </source>
</reference>
<dbReference type="KEGG" id="hhc:M911_15665"/>
<keyword evidence="4" id="KW-1185">Reference proteome</keyword>
<dbReference type="Proteomes" id="UP000019442">
    <property type="component" value="Chromosome"/>
</dbReference>
<comment type="similarity">
    <text evidence="1">Belongs to the histone deacetylase family.</text>
</comment>
<accession>W8KME1</accession>
<dbReference type="GO" id="GO:0040029">
    <property type="term" value="P:epigenetic regulation of gene expression"/>
    <property type="evidence" value="ECO:0007669"/>
    <property type="project" value="TreeGrafter"/>
</dbReference>
<dbReference type="EMBL" id="CP007268">
    <property type="protein sequence ID" value="AHK80348.1"/>
    <property type="molecule type" value="Genomic_DNA"/>
</dbReference>
<dbReference type="AlphaFoldDB" id="W8KME1"/>
<sequence length="317" mass="34119">MTLDYISHETCLLHRAPSAHPECPERLQAIEQALANSPLESRVKRIQAQPVEREALLRVHDAAYLDQVAAAIPAPGGWSILDTGDTYLCEHSLEAARLAAGSMVMAVDRVMKAPGRRAFCAVRPPGHHAGRAFGMGFCLFNNVAVGAAHALAAHGLSRVAIVDFDVHHGNGTEDIFRDEPRVLFCSSFQHPHYPGSGTDTRSDHILNLPLHAGTDGQALRAAVEAHWLPALEAFRPQLLLISAGFDGHADDPLANFRLREVDYVWLTQMVVDLADQYAEGRVVSTLEGGYDLPALGRSAVAHLAVLAGYEPGADVGG</sequence>
<feature type="domain" description="Histone deacetylase" evidence="2">
    <location>
        <begin position="20"/>
        <end position="305"/>
    </location>
</feature>
<reference evidence="3 4" key="1">
    <citation type="journal article" date="2014" name="J Genomics">
        <title>Draft Genome Sequence of the Extremely Halophilic Phototrophic Purple Sulfur Bacterium Halorhodospira halochloris.</title>
        <authorList>
            <person name="Singh K.S."/>
            <person name="Kirksey J."/>
            <person name="Hoff W.D."/>
            <person name="Deole R."/>
        </authorList>
    </citation>
    <scope>NUCLEOTIDE SEQUENCE [LARGE SCALE GENOMIC DNA]</scope>
    <source>
        <strain evidence="3 4">A</strain>
    </source>
</reference>
<dbReference type="PANTHER" id="PTHR10625">
    <property type="entry name" value="HISTONE DEACETYLASE HDAC1-RELATED"/>
    <property type="match status" value="1"/>
</dbReference>
<organism evidence="3 4">
    <name type="scientific">Ectothiorhodospira haloalkaliphila</name>
    <dbReference type="NCBI Taxonomy" id="421628"/>
    <lineage>
        <taxon>Bacteria</taxon>
        <taxon>Pseudomonadati</taxon>
        <taxon>Pseudomonadota</taxon>
        <taxon>Gammaproteobacteria</taxon>
        <taxon>Chromatiales</taxon>
        <taxon>Ectothiorhodospiraceae</taxon>
        <taxon>Ectothiorhodospira</taxon>
    </lineage>
</organism>
<dbReference type="CDD" id="cd11599">
    <property type="entry name" value="HDAC_classII_2"/>
    <property type="match status" value="1"/>
</dbReference>
<proteinExistence type="inferred from homology"/>
<dbReference type="InterPro" id="IPR023696">
    <property type="entry name" value="Ureohydrolase_dom_sf"/>
</dbReference>
<dbReference type="InterPro" id="IPR000286">
    <property type="entry name" value="HDACs"/>
</dbReference>
<name>W8KME1_9GAMM</name>
<dbReference type="InterPro" id="IPR037138">
    <property type="entry name" value="His_deacetylse_dom_sf"/>
</dbReference>
<dbReference type="PATRIC" id="fig|1354791.3.peg.473"/>
<gene>
    <name evidence="3" type="ORF">M911_15665</name>
</gene>
<evidence type="ECO:0000256" key="1">
    <source>
        <dbReference type="ARBA" id="ARBA00005947"/>
    </source>
</evidence>
<dbReference type="InterPro" id="IPR023801">
    <property type="entry name" value="His_deacetylse_dom"/>
</dbReference>
<dbReference type="Gene3D" id="3.40.800.20">
    <property type="entry name" value="Histone deacetylase domain"/>
    <property type="match status" value="1"/>
</dbReference>